<name>A0A812MQ43_9DINO</name>
<protein>
    <submittedName>
        <fullName evidence="2">Uncharacterized protein</fullName>
    </submittedName>
</protein>
<keyword evidence="1" id="KW-0472">Membrane</keyword>
<proteinExistence type="predicted"/>
<feature type="transmembrane region" description="Helical" evidence="1">
    <location>
        <begin position="308"/>
        <end position="326"/>
    </location>
</feature>
<dbReference type="Proteomes" id="UP000604046">
    <property type="component" value="Unassembled WGS sequence"/>
</dbReference>
<evidence type="ECO:0000313" key="3">
    <source>
        <dbReference type="Proteomes" id="UP000604046"/>
    </source>
</evidence>
<gene>
    <name evidence="2" type="ORF">SNAT2548_LOCUS14316</name>
</gene>
<accession>A0A812MQ43</accession>
<keyword evidence="3" id="KW-1185">Reference proteome</keyword>
<dbReference type="EMBL" id="CAJNDS010001646">
    <property type="protein sequence ID" value="CAE7269796.1"/>
    <property type="molecule type" value="Genomic_DNA"/>
</dbReference>
<feature type="transmembrane region" description="Helical" evidence="1">
    <location>
        <begin position="276"/>
        <end position="302"/>
    </location>
</feature>
<organism evidence="2 3">
    <name type="scientific">Symbiodinium natans</name>
    <dbReference type="NCBI Taxonomy" id="878477"/>
    <lineage>
        <taxon>Eukaryota</taxon>
        <taxon>Sar</taxon>
        <taxon>Alveolata</taxon>
        <taxon>Dinophyceae</taxon>
        <taxon>Suessiales</taxon>
        <taxon>Symbiodiniaceae</taxon>
        <taxon>Symbiodinium</taxon>
    </lineage>
</organism>
<reference evidence="2" key="1">
    <citation type="submission" date="2021-02" db="EMBL/GenBank/DDBJ databases">
        <authorList>
            <person name="Dougan E. K."/>
            <person name="Rhodes N."/>
            <person name="Thang M."/>
            <person name="Chan C."/>
        </authorList>
    </citation>
    <scope>NUCLEOTIDE SEQUENCE</scope>
</reference>
<dbReference type="AlphaFoldDB" id="A0A812MQ43"/>
<evidence type="ECO:0000256" key="1">
    <source>
        <dbReference type="SAM" id="Phobius"/>
    </source>
</evidence>
<evidence type="ECO:0000313" key="2">
    <source>
        <dbReference type="EMBL" id="CAE7269796.1"/>
    </source>
</evidence>
<keyword evidence="1" id="KW-1133">Transmembrane helix</keyword>
<keyword evidence="1" id="KW-0812">Transmembrane</keyword>
<sequence>MADETLPALALNLPKKESSDSALSFFAARAWSRRWLKPHSGAPFTLFKGIACKRAPAGIKSHASEEDFSPVTLMNSTKKPENIRPARLVLQHFVVTSSSLAQFVRQLCVGPDAFRVETQEVEVLGGVEQVGLGEVRGVVKVEGLALDPLLRTFFGDIGDESGAEGQRLLGENEVVARENQDEFNINSTVGLVSALLLSCLASNLADSRDLKDLTEYCESICWLRHFELYQLVTFFSMTSNVLAIMTAIARLIAFHHILKKDATSFDARLKKDGLKFWNHTPILAMTLGVISYIASMIVQASFVMGDRAILAGVGMAVFALFGLWLPHEILIQKNRRQLPSDGD</sequence>
<comment type="caution">
    <text evidence="2">The sequence shown here is derived from an EMBL/GenBank/DDBJ whole genome shotgun (WGS) entry which is preliminary data.</text>
</comment>
<feature type="transmembrane region" description="Helical" evidence="1">
    <location>
        <begin position="228"/>
        <end position="255"/>
    </location>
</feature>